<evidence type="ECO:0000256" key="1">
    <source>
        <dbReference type="SAM" id="MobiDB-lite"/>
    </source>
</evidence>
<proteinExistence type="predicted"/>
<dbReference type="EMBL" id="JAKIXB020000035">
    <property type="protein sequence ID" value="KAL1594740.1"/>
    <property type="molecule type" value="Genomic_DNA"/>
</dbReference>
<feature type="region of interest" description="Disordered" evidence="1">
    <location>
        <begin position="244"/>
        <end position="379"/>
    </location>
</feature>
<evidence type="ECO:0000313" key="2">
    <source>
        <dbReference type="EMBL" id="KAL1594740.1"/>
    </source>
</evidence>
<organism evidence="2 3">
    <name type="scientific">Nothophoma quercina</name>
    <dbReference type="NCBI Taxonomy" id="749835"/>
    <lineage>
        <taxon>Eukaryota</taxon>
        <taxon>Fungi</taxon>
        <taxon>Dikarya</taxon>
        <taxon>Ascomycota</taxon>
        <taxon>Pezizomycotina</taxon>
        <taxon>Dothideomycetes</taxon>
        <taxon>Pleosporomycetidae</taxon>
        <taxon>Pleosporales</taxon>
        <taxon>Pleosporineae</taxon>
        <taxon>Didymellaceae</taxon>
        <taxon>Nothophoma</taxon>
    </lineage>
</organism>
<comment type="caution">
    <text evidence="2">The sequence shown here is derived from an EMBL/GenBank/DDBJ whole genome shotgun (WGS) entry which is preliminary data.</text>
</comment>
<name>A0ABR3QRF4_9PLEO</name>
<feature type="compositionally biased region" description="Polar residues" evidence="1">
    <location>
        <begin position="318"/>
        <end position="337"/>
    </location>
</feature>
<reference evidence="2 3" key="1">
    <citation type="submission" date="2024-02" db="EMBL/GenBank/DDBJ databases">
        <title>De novo assembly and annotation of 12 fungi associated with fruit tree decline syndrome in Ontario, Canada.</title>
        <authorList>
            <person name="Sulman M."/>
            <person name="Ellouze W."/>
            <person name="Ilyukhin E."/>
        </authorList>
    </citation>
    <scope>NUCLEOTIDE SEQUENCE [LARGE SCALE GENOMIC DNA]</scope>
    <source>
        <strain evidence="2 3">M97-236</strain>
    </source>
</reference>
<keyword evidence="3" id="KW-1185">Reference proteome</keyword>
<dbReference type="Proteomes" id="UP001521222">
    <property type="component" value="Unassembled WGS sequence"/>
</dbReference>
<gene>
    <name evidence="2" type="ORF">SLS59_008791</name>
</gene>
<accession>A0ABR3QRF4</accession>
<feature type="region of interest" description="Disordered" evidence="1">
    <location>
        <begin position="1"/>
        <end position="21"/>
    </location>
</feature>
<protein>
    <submittedName>
        <fullName evidence="2">Uncharacterized protein</fullName>
    </submittedName>
</protein>
<evidence type="ECO:0000313" key="3">
    <source>
        <dbReference type="Proteomes" id="UP001521222"/>
    </source>
</evidence>
<sequence length="379" mass="41338">MSSFAVPAKPTKSLTTSELEERLTRHRNLQNGMEHILGKLKHDAKGVTIDDAQRLADNAEDGDEWTASIIDAVEDLALRNEDEQAVTPHPASEISNVPQDIIERLRSDPSSITEEDARRFSETVEARDERSARLVSAVESLAAAHNDIYSKDSSLSQSPHPFLLTVVKDLYAAVEANPEDIDAEILRTTQSIVSKMQKAIGHTNAPHPELEAELQQEYAKIVPKVECGVVTKAEADHLHSLEARAHGHTERGGLTAQAQSVAARCERQTSFSSGSGNLRSRANSRSFPPHKQALHDTGSETSGVEPKDQRSPERSGVAPSNTSVRRLQSLSESTNTARGDGRYDAAFPKLQAYGSFERGSGGSENMPRTQKHESGQQGR</sequence>
<feature type="compositionally biased region" description="Basic and acidic residues" evidence="1">
    <location>
        <begin position="370"/>
        <end position="379"/>
    </location>
</feature>
<feature type="compositionally biased region" description="Polar residues" evidence="1">
    <location>
        <begin position="268"/>
        <end position="286"/>
    </location>
</feature>